<dbReference type="Proteomes" id="UP001206983">
    <property type="component" value="Unassembled WGS sequence"/>
</dbReference>
<dbReference type="PANTHER" id="PTHR40099">
    <property type="entry name" value="ACETOLACTATE SYNTHASE, SMALL SUBUNIT"/>
    <property type="match status" value="1"/>
</dbReference>
<organism evidence="2 3">
    <name type="scientific">Methanolobus chelungpuianus</name>
    <dbReference type="NCBI Taxonomy" id="502115"/>
    <lineage>
        <taxon>Archaea</taxon>
        <taxon>Methanobacteriati</taxon>
        <taxon>Methanobacteriota</taxon>
        <taxon>Stenosarchaea group</taxon>
        <taxon>Methanomicrobia</taxon>
        <taxon>Methanosarcinales</taxon>
        <taxon>Methanosarcinaceae</taxon>
        <taxon>Methanolobus</taxon>
    </lineage>
</organism>
<evidence type="ECO:0000259" key="1">
    <source>
        <dbReference type="PROSITE" id="PS51671"/>
    </source>
</evidence>
<dbReference type="CDD" id="cd04882">
    <property type="entry name" value="ACT_Bt0572_2"/>
    <property type="match status" value="1"/>
</dbReference>
<dbReference type="EMBL" id="JTEO01000004">
    <property type="protein sequence ID" value="MCQ6962880.1"/>
    <property type="molecule type" value="Genomic_DNA"/>
</dbReference>
<dbReference type="Pfam" id="PF19571">
    <property type="entry name" value="ACT_8"/>
    <property type="match status" value="1"/>
</dbReference>
<dbReference type="Gene3D" id="3.30.2130.10">
    <property type="entry name" value="VC0802-like"/>
    <property type="match status" value="1"/>
</dbReference>
<accession>A0AAE3HAA9</accession>
<dbReference type="InterPro" id="IPR002912">
    <property type="entry name" value="ACT_dom"/>
</dbReference>
<keyword evidence="3" id="KW-1185">Reference proteome</keyword>
<evidence type="ECO:0000313" key="3">
    <source>
        <dbReference type="Proteomes" id="UP001206983"/>
    </source>
</evidence>
<sequence>MEDKIIKQISLFAENKPGRLANIASNFRKSGINIRAFTIAEAGDFGIIRMVVDRPDDAHEVLHNAGFTVSETNVLGVEMEDVPGGLGKIADVLGERSINIDYAYAFVTKTEKALLILRVNDIEGAILVLQGAGIRLVDMADVQQI</sequence>
<dbReference type="SUPFAM" id="SSF55021">
    <property type="entry name" value="ACT-like"/>
    <property type="match status" value="2"/>
</dbReference>
<dbReference type="CDD" id="cd04908">
    <property type="entry name" value="ACT_Bt0572_1"/>
    <property type="match status" value="1"/>
</dbReference>
<dbReference type="AlphaFoldDB" id="A0AAE3HAA9"/>
<dbReference type="PROSITE" id="PS51671">
    <property type="entry name" value="ACT"/>
    <property type="match status" value="1"/>
</dbReference>
<dbReference type="InterPro" id="IPR045865">
    <property type="entry name" value="ACT-like_dom_sf"/>
</dbReference>
<dbReference type="RefSeq" id="WP_256622732.1">
    <property type="nucleotide sequence ID" value="NZ_JTEO01000004.1"/>
</dbReference>
<proteinExistence type="predicted"/>
<comment type="caution">
    <text evidence="2">The sequence shown here is derived from an EMBL/GenBank/DDBJ whole genome shotgun (WGS) entry which is preliminary data.</text>
</comment>
<dbReference type="PANTHER" id="PTHR40099:SF1">
    <property type="entry name" value="ACETOLACTATE SYNTHASE, SMALL SUBUNIT"/>
    <property type="match status" value="1"/>
</dbReference>
<name>A0AAE3HAA9_9EURY</name>
<evidence type="ECO:0000313" key="2">
    <source>
        <dbReference type="EMBL" id="MCQ6962880.1"/>
    </source>
</evidence>
<feature type="domain" description="ACT" evidence="1">
    <location>
        <begin position="74"/>
        <end position="145"/>
    </location>
</feature>
<protein>
    <submittedName>
        <fullName evidence="2">Acetolactate synthase</fullName>
    </submittedName>
</protein>
<reference evidence="2 3" key="1">
    <citation type="journal article" date="2011" name="Appl. Environ. Microbiol.">
        <title>Methanogenic archaea isolated from Taiwan's Chelungpu fault.</title>
        <authorList>
            <person name="Wu S.Y."/>
            <person name="Lai M.C."/>
        </authorList>
    </citation>
    <scope>NUCLEOTIDE SEQUENCE [LARGE SCALE GENOMIC DNA]</scope>
    <source>
        <strain evidence="2 3">St545Mb</strain>
    </source>
</reference>
<dbReference type="InterPro" id="IPR045739">
    <property type="entry name" value="ACT_dom_pair"/>
</dbReference>
<gene>
    <name evidence="2" type="ORF">PV02_07265</name>
</gene>